<feature type="region of interest" description="Disordered" evidence="1">
    <location>
        <begin position="519"/>
        <end position="541"/>
    </location>
</feature>
<feature type="compositionally biased region" description="Polar residues" evidence="1">
    <location>
        <begin position="580"/>
        <end position="591"/>
    </location>
</feature>
<feature type="region of interest" description="Disordered" evidence="1">
    <location>
        <begin position="564"/>
        <end position="623"/>
    </location>
</feature>
<feature type="compositionally biased region" description="Low complexity" evidence="1">
    <location>
        <begin position="11"/>
        <end position="22"/>
    </location>
</feature>
<comment type="caution">
    <text evidence="2">The sequence shown here is derived from an EMBL/GenBank/DDBJ whole genome shotgun (WGS) entry which is preliminary data.</text>
</comment>
<dbReference type="Proteomes" id="UP001629113">
    <property type="component" value="Unassembled WGS sequence"/>
</dbReference>
<feature type="compositionally biased region" description="Low complexity" evidence="1">
    <location>
        <begin position="37"/>
        <end position="56"/>
    </location>
</feature>
<name>A0ABR4PP51_9HELO</name>
<proteinExistence type="predicted"/>
<evidence type="ECO:0000256" key="1">
    <source>
        <dbReference type="SAM" id="MobiDB-lite"/>
    </source>
</evidence>
<organism evidence="2 3">
    <name type="scientific">Phlyctema vagabunda</name>
    <dbReference type="NCBI Taxonomy" id="108571"/>
    <lineage>
        <taxon>Eukaryota</taxon>
        <taxon>Fungi</taxon>
        <taxon>Dikarya</taxon>
        <taxon>Ascomycota</taxon>
        <taxon>Pezizomycotina</taxon>
        <taxon>Leotiomycetes</taxon>
        <taxon>Helotiales</taxon>
        <taxon>Dermateaceae</taxon>
        <taxon>Phlyctema</taxon>
    </lineage>
</organism>
<evidence type="ECO:0000313" key="2">
    <source>
        <dbReference type="EMBL" id="KAL3425060.1"/>
    </source>
</evidence>
<dbReference type="EMBL" id="JBFCZG010000003">
    <property type="protein sequence ID" value="KAL3425060.1"/>
    <property type="molecule type" value="Genomic_DNA"/>
</dbReference>
<evidence type="ECO:0000313" key="3">
    <source>
        <dbReference type="Proteomes" id="UP001629113"/>
    </source>
</evidence>
<feature type="compositionally biased region" description="Polar residues" evidence="1">
    <location>
        <begin position="96"/>
        <end position="116"/>
    </location>
</feature>
<feature type="compositionally biased region" description="Polar residues" evidence="1">
    <location>
        <begin position="62"/>
        <end position="74"/>
    </location>
</feature>
<feature type="region of interest" description="Disordered" evidence="1">
    <location>
        <begin position="1"/>
        <end position="146"/>
    </location>
</feature>
<sequence>MASRPTLPQLRTTTSGRPSRPTSPHKREGTPFPGTDRTASVVSTTPSTPVTRVFSVDPTPCDTGSSRGSVSTVASGRPQKHKQVASLVQDDKATAPDSSQSTEHTNSTNASGNSFHSLGDKQGTNPGRKLPISCPGPIEKRDTRHNELVFRPPFPLTISCSKGNGQHNILLPGMSVPVDEVVYRHNGTLGLSQTISTEISKRMVQEDGDCDDSRDAFVRSIIRWVDDSRDGGPETSDCSSNVEVPQYKLPVLDRLVIPGPGPRIEFPECVIDATELRRGRCCLSIAEQTAAQYLEHATLWLPEEDRVLYDFRALSSLPRPDGVGVIHDSGVGVDIVRQHIRLGRWVWILSSKGEIDILRTAAFHEAKRLHLEGWITPLERFSRIDMATFEPVAMASLFAELENVIKAFADAVAREKARVDGGGSEDVGDLSSPFVGPRNEVAMKVKAAVEERERIALEDQALEAFRDEYAARSRSAKVSLLIKSPVSELAWRRKLRSGREQTPLELQLARLEAKYAAMDDGLPRGHQRRSEKDLPLPPPRPYKLVEMEKATWCSRRIGKRRAIMGQGAGGESSFIGEPYTTRQPASPSSPLQPRHSWESDEDSPEAAATWDWEHQSSPPKDSEEYEFWSKDFAAFRPSPWIQKLQCPRPMGKTARISIVPRDVIHRRWNSLPSPPDPMKLEEAVTKIQTEELASGRSPLLELAASLAPKPPKSILARAWQRLQSRKPDDMAMKGIISGPETSGVPNFGDWRAAWLGEGGCYVASSGDS</sequence>
<gene>
    <name evidence="2" type="ORF">PVAG01_04341</name>
</gene>
<reference evidence="2 3" key="1">
    <citation type="submission" date="2024-06" db="EMBL/GenBank/DDBJ databases">
        <title>Complete genome of Phlyctema vagabunda strain 19-DSS-EL-015.</title>
        <authorList>
            <person name="Fiorenzani C."/>
        </authorList>
    </citation>
    <scope>NUCLEOTIDE SEQUENCE [LARGE SCALE GENOMIC DNA]</scope>
    <source>
        <strain evidence="2 3">19-DSS-EL-015</strain>
    </source>
</reference>
<protein>
    <submittedName>
        <fullName evidence="2">Uncharacterized protein</fullName>
    </submittedName>
</protein>
<keyword evidence="3" id="KW-1185">Reference proteome</keyword>
<accession>A0ABR4PP51</accession>